<dbReference type="Gene3D" id="3.40.50.450">
    <property type="match status" value="1"/>
</dbReference>
<dbReference type="PANTHER" id="PTHR43022">
    <property type="entry name" value="PROTEIN SMF"/>
    <property type="match status" value="1"/>
</dbReference>
<gene>
    <name evidence="3" type="ORF">GCM10009750_25340</name>
</gene>
<comment type="similarity">
    <text evidence="1">Belongs to the DprA/Smf family.</text>
</comment>
<proteinExistence type="inferred from homology"/>
<comment type="caution">
    <text evidence="3">The sequence shown here is derived from an EMBL/GenBank/DDBJ whole genome shotgun (WGS) entry which is preliminary data.</text>
</comment>
<accession>A0ABN2MVH5</accession>
<feature type="domain" description="Smf/DprA SLOG" evidence="2">
    <location>
        <begin position="77"/>
        <end position="262"/>
    </location>
</feature>
<protein>
    <recommendedName>
        <fullName evidence="2">Smf/DprA SLOG domain-containing protein</fullName>
    </recommendedName>
</protein>
<dbReference type="PANTHER" id="PTHR43022:SF1">
    <property type="entry name" value="PROTEIN SMF"/>
    <property type="match status" value="1"/>
</dbReference>
<dbReference type="EMBL" id="BAAANK010000007">
    <property type="protein sequence ID" value="GAA1838569.1"/>
    <property type="molecule type" value="Genomic_DNA"/>
</dbReference>
<dbReference type="Pfam" id="PF02481">
    <property type="entry name" value="DNA_processg_A"/>
    <property type="match status" value="1"/>
</dbReference>
<organism evidence="3 4">
    <name type="scientific">Agromyces salentinus</name>
    <dbReference type="NCBI Taxonomy" id="269421"/>
    <lineage>
        <taxon>Bacteria</taxon>
        <taxon>Bacillati</taxon>
        <taxon>Actinomycetota</taxon>
        <taxon>Actinomycetes</taxon>
        <taxon>Micrococcales</taxon>
        <taxon>Microbacteriaceae</taxon>
        <taxon>Agromyces</taxon>
    </lineage>
</organism>
<evidence type="ECO:0000256" key="1">
    <source>
        <dbReference type="ARBA" id="ARBA00006525"/>
    </source>
</evidence>
<dbReference type="InterPro" id="IPR057666">
    <property type="entry name" value="DrpA_SLOG"/>
</dbReference>
<reference evidence="3 4" key="1">
    <citation type="journal article" date="2019" name="Int. J. Syst. Evol. Microbiol.">
        <title>The Global Catalogue of Microorganisms (GCM) 10K type strain sequencing project: providing services to taxonomists for standard genome sequencing and annotation.</title>
        <authorList>
            <consortium name="The Broad Institute Genomics Platform"/>
            <consortium name="The Broad Institute Genome Sequencing Center for Infectious Disease"/>
            <person name="Wu L."/>
            <person name="Ma J."/>
        </authorList>
    </citation>
    <scope>NUCLEOTIDE SEQUENCE [LARGE SCALE GENOMIC DNA]</scope>
    <source>
        <strain evidence="3 4">JCM 14323</strain>
    </source>
</reference>
<name>A0ABN2MVH5_9MICO</name>
<sequence>MSDSAELEQIAALVALRFRAENALVPSVLRREFEDGRLPLEILERADPSALVAEDRTTELEWAMAQIRQWSEQNIEVLTPFSDQYPAQLRTVYDYPVILFARGSVRHDTRSAAIVGSREVSDWGLRFAANLGAALAEDGVTVVSGLARGVDGAAHTAALQAGGRTVAVLGNGLNYVYPREHRSLQGEIERTGLVLSQFLPDERPTRRSFPARNITMSAYSSITVIAEAAEKSGTRIQADAAVKHARPLVITTQVAAETSWGHHYASGQFDVTVVATAAEGRLAIQRILSRLHNHAPMAFPA</sequence>
<keyword evidence="4" id="KW-1185">Reference proteome</keyword>
<evidence type="ECO:0000259" key="2">
    <source>
        <dbReference type="Pfam" id="PF02481"/>
    </source>
</evidence>
<evidence type="ECO:0000313" key="4">
    <source>
        <dbReference type="Proteomes" id="UP001501746"/>
    </source>
</evidence>
<dbReference type="InterPro" id="IPR003488">
    <property type="entry name" value="DprA"/>
</dbReference>
<dbReference type="RefSeq" id="WP_157426748.1">
    <property type="nucleotide sequence ID" value="NZ_BAAANK010000007.1"/>
</dbReference>
<evidence type="ECO:0000313" key="3">
    <source>
        <dbReference type="EMBL" id="GAA1838569.1"/>
    </source>
</evidence>
<dbReference type="Proteomes" id="UP001501746">
    <property type="component" value="Unassembled WGS sequence"/>
</dbReference>
<dbReference type="SUPFAM" id="SSF102405">
    <property type="entry name" value="MCP/YpsA-like"/>
    <property type="match status" value="1"/>
</dbReference>